<protein>
    <submittedName>
        <fullName evidence="1">Uncharacterized protein</fullName>
    </submittedName>
</protein>
<keyword evidence="2" id="KW-1185">Reference proteome</keyword>
<comment type="caution">
    <text evidence="1">The sequence shown here is derived from an EMBL/GenBank/DDBJ whole genome shotgun (WGS) entry which is preliminary data.</text>
</comment>
<dbReference type="PANTHER" id="PTHR31151:SF0">
    <property type="entry name" value="PROLINE-TRNA LIGASE (DUF1680)"/>
    <property type="match status" value="1"/>
</dbReference>
<accession>A0AAD6RAK5</accession>
<dbReference type="Proteomes" id="UP001164929">
    <property type="component" value="Chromosome 3"/>
</dbReference>
<dbReference type="AlphaFoldDB" id="A0AAD6RAK5"/>
<proteinExistence type="predicted"/>
<evidence type="ECO:0000313" key="1">
    <source>
        <dbReference type="EMBL" id="KAJ7005177.1"/>
    </source>
</evidence>
<organism evidence="1 2">
    <name type="scientific">Populus alba x Populus x berolinensis</name>
    <dbReference type="NCBI Taxonomy" id="444605"/>
    <lineage>
        <taxon>Eukaryota</taxon>
        <taxon>Viridiplantae</taxon>
        <taxon>Streptophyta</taxon>
        <taxon>Embryophyta</taxon>
        <taxon>Tracheophyta</taxon>
        <taxon>Spermatophyta</taxon>
        <taxon>Magnoliopsida</taxon>
        <taxon>eudicotyledons</taxon>
        <taxon>Gunneridae</taxon>
        <taxon>Pentapetalae</taxon>
        <taxon>rosids</taxon>
        <taxon>fabids</taxon>
        <taxon>Malpighiales</taxon>
        <taxon>Salicaceae</taxon>
        <taxon>Saliceae</taxon>
        <taxon>Populus</taxon>
    </lineage>
</organism>
<dbReference type="EMBL" id="JAQIZT010000003">
    <property type="protein sequence ID" value="KAJ7005177.1"/>
    <property type="molecule type" value="Genomic_DNA"/>
</dbReference>
<name>A0AAD6RAK5_9ROSI</name>
<dbReference type="PANTHER" id="PTHR31151">
    <property type="entry name" value="PROLINE-TRNA LIGASE (DUF1680)"/>
    <property type="match status" value="1"/>
</dbReference>
<evidence type="ECO:0000313" key="2">
    <source>
        <dbReference type="Proteomes" id="UP001164929"/>
    </source>
</evidence>
<sequence>MNISNFLSITRRLWSPDDKLTLKLPISIRLEKIKDDRPEYASIQVIQLVSADSLSEWSTPIPAAYNDQLFDSYNNHVEEKN</sequence>
<gene>
    <name evidence="1" type="ORF">NC653_009864</name>
</gene>
<reference evidence="1" key="1">
    <citation type="journal article" date="2023" name="Mol. Ecol. Resour.">
        <title>Chromosome-level genome assembly of a triploid poplar Populus alba 'Berolinensis'.</title>
        <authorList>
            <person name="Chen S."/>
            <person name="Yu Y."/>
            <person name="Wang X."/>
            <person name="Wang S."/>
            <person name="Zhang T."/>
            <person name="Zhou Y."/>
            <person name="He R."/>
            <person name="Meng N."/>
            <person name="Wang Y."/>
            <person name="Liu W."/>
            <person name="Liu Z."/>
            <person name="Liu J."/>
            <person name="Guo Q."/>
            <person name="Huang H."/>
            <person name="Sederoff R.R."/>
            <person name="Wang G."/>
            <person name="Qu G."/>
            <person name="Chen S."/>
        </authorList>
    </citation>
    <scope>NUCLEOTIDE SEQUENCE</scope>
    <source>
        <strain evidence="1">SC-2020</strain>
    </source>
</reference>